<evidence type="ECO:0000313" key="6">
    <source>
        <dbReference type="Proteomes" id="UP000570678"/>
    </source>
</evidence>
<dbReference type="Pfam" id="PF14361">
    <property type="entry name" value="RsbRD_N"/>
    <property type="match status" value="1"/>
</dbReference>
<dbReference type="InterPro" id="IPR041522">
    <property type="entry name" value="CdaR_GGDEF"/>
</dbReference>
<accession>A0A846YNK6</accession>
<feature type="domain" description="PucR C-terminal helix-turn-helix" evidence="2">
    <location>
        <begin position="406"/>
        <end position="463"/>
    </location>
</feature>
<organism evidence="5 6">
    <name type="scientific">Nocardia flavorosea</name>
    <dbReference type="NCBI Taxonomy" id="53429"/>
    <lineage>
        <taxon>Bacteria</taxon>
        <taxon>Bacillati</taxon>
        <taxon>Actinomycetota</taxon>
        <taxon>Actinomycetes</taxon>
        <taxon>Mycobacteriales</taxon>
        <taxon>Nocardiaceae</taxon>
        <taxon>Nocardia</taxon>
    </lineage>
</organism>
<protein>
    <submittedName>
        <fullName evidence="5">PucR family transcriptional regulator</fullName>
    </submittedName>
</protein>
<comment type="similarity">
    <text evidence="1">Belongs to the CdaR family.</text>
</comment>
<dbReference type="InterPro" id="IPR025736">
    <property type="entry name" value="PucR_C-HTH_dom"/>
</dbReference>
<dbReference type="Gene3D" id="1.10.10.2840">
    <property type="entry name" value="PucR C-terminal helix-turn-helix domain"/>
    <property type="match status" value="1"/>
</dbReference>
<evidence type="ECO:0000259" key="4">
    <source>
        <dbReference type="Pfam" id="PF17853"/>
    </source>
</evidence>
<dbReference type="PANTHER" id="PTHR33744:SF1">
    <property type="entry name" value="DNA-BINDING TRANSCRIPTIONAL ACTIVATOR ADER"/>
    <property type="match status" value="1"/>
</dbReference>
<reference evidence="5 6" key="1">
    <citation type="submission" date="2020-04" db="EMBL/GenBank/DDBJ databases">
        <title>MicrobeNet Type strains.</title>
        <authorList>
            <person name="Nicholson A.C."/>
        </authorList>
    </citation>
    <scope>NUCLEOTIDE SEQUENCE [LARGE SCALE GENOMIC DNA]</scope>
    <source>
        <strain evidence="5 6">JCM 3332</strain>
    </source>
</reference>
<evidence type="ECO:0000313" key="5">
    <source>
        <dbReference type="EMBL" id="NKY59032.1"/>
    </source>
</evidence>
<dbReference type="InterPro" id="IPR042070">
    <property type="entry name" value="PucR_C-HTH_sf"/>
</dbReference>
<feature type="domain" description="CdaR GGDEF-like" evidence="4">
    <location>
        <begin position="245"/>
        <end position="354"/>
    </location>
</feature>
<sequence length="482" mass="51414">METPGPGSCSVIPRPFHAVERPAVDQVGFSPGTKVRGGECSEGECHSLSAVTVVRGRPAVSAGRGRLRRTVAGVADSDHSGSATSSAKSVALCHGDIPVLADELIAAIFTDNPEWTDYSAVARADLRDGCRQFLTRVLDLVEAGGGDAECDDVAAAIGAHRAVQGVPLEAMLRTFRLGGRIIWEALLDRAGALPAADLREMGTTMWAVIDGMSSSLVTSYRGAELDRVRRDERRRHALIEDVLAGRGRDARFAQRASRELNIPVTGDYLVVAARGDVHPLRLGTETALAAHGYRSVWHDHGDHTVGIVALEQLAPEHLSTVLTPLVRGRAALSPTITGIADIDTGHTLATLALDTLADDARGVVVSLHDRYPEALILRSPDLAQLLVGRLLGPVLDLPAKDADLMLTTLRVWLAEGCSAAHAASVLHCHRNTVLNRLQRIATLLGRPLDGQRFHLELSLALLAHTVVDSATDRTEAPAYGRT</sequence>
<dbReference type="Proteomes" id="UP000570678">
    <property type="component" value="Unassembled WGS sequence"/>
</dbReference>
<dbReference type="Pfam" id="PF13556">
    <property type="entry name" value="HTH_30"/>
    <property type="match status" value="1"/>
</dbReference>
<comment type="caution">
    <text evidence="5">The sequence shown here is derived from an EMBL/GenBank/DDBJ whole genome shotgun (WGS) entry which is preliminary data.</text>
</comment>
<gene>
    <name evidence="5" type="ORF">HGA15_23340</name>
</gene>
<evidence type="ECO:0000259" key="2">
    <source>
        <dbReference type="Pfam" id="PF13556"/>
    </source>
</evidence>
<dbReference type="InterPro" id="IPR051448">
    <property type="entry name" value="CdaR-like_regulators"/>
</dbReference>
<proteinExistence type="inferred from homology"/>
<feature type="domain" description="RsbT co-antagonist protein RsbRD N-terminal" evidence="3">
    <location>
        <begin position="99"/>
        <end position="235"/>
    </location>
</feature>
<keyword evidence="6" id="KW-1185">Reference proteome</keyword>
<evidence type="ECO:0000256" key="1">
    <source>
        <dbReference type="ARBA" id="ARBA00006754"/>
    </source>
</evidence>
<dbReference type="Pfam" id="PF17853">
    <property type="entry name" value="GGDEF_2"/>
    <property type="match status" value="1"/>
</dbReference>
<dbReference type="PANTHER" id="PTHR33744">
    <property type="entry name" value="CARBOHYDRATE DIACID REGULATOR"/>
    <property type="match status" value="1"/>
</dbReference>
<name>A0A846YNK6_9NOCA</name>
<dbReference type="AlphaFoldDB" id="A0A846YNK6"/>
<dbReference type="EMBL" id="JAAXOT010000013">
    <property type="protein sequence ID" value="NKY59032.1"/>
    <property type="molecule type" value="Genomic_DNA"/>
</dbReference>
<dbReference type="InterPro" id="IPR025751">
    <property type="entry name" value="RsbRD_N_dom"/>
</dbReference>
<evidence type="ECO:0000259" key="3">
    <source>
        <dbReference type="Pfam" id="PF14361"/>
    </source>
</evidence>